<accession>A0A174G3Y4</accession>
<dbReference type="AlphaFoldDB" id="A0A174G3Y4"/>
<reference evidence="1 2" key="1">
    <citation type="submission" date="2015-09" db="EMBL/GenBank/DDBJ databases">
        <authorList>
            <consortium name="Pathogen Informatics"/>
        </authorList>
    </citation>
    <scope>NUCLEOTIDE SEQUENCE [LARGE SCALE GENOMIC DNA]</scope>
    <source>
        <strain evidence="1 2">2789STDY5834855</strain>
    </source>
</reference>
<dbReference type="Gene3D" id="3.10.28.10">
    <property type="entry name" value="Homing endonucleases"/>
    <property type="match status" value="1"/>
</dbReference>
<dbReference type="InterPro" id="IPR027434">
    <property type="entry name" value="Homing_endonucl"/>
</dbReference>
<gene>
    <name evidence="1" type="ORF">ERS852470_00490</name>
</gene>
<proteinExistence type="predicted"/>
<dbReference type="Proteomes" id="UP000095558">
    <property type="component" value="Unassembled WGS sequence"/>
</dbReference>
<evidence type="ECO:0000313" key="2">
    <source>
        <dbReference type="Proteomes" id="UP000095558"/>
    </source>
</evidence>
<evidence type="ECO:0000313" key="1">
    <source>
        <dbReference type="EMBL" id="CUN69076.1"/>
    </source>
</evidence>
<protein>
    <submittedName>
        <fullName evidence="1">Uncharacterized protein</fullName>
    </submittedName>
</protein>
<sequence>MKRYELDKYKFEIINLYIDQKLSCSKIADKLGCSLCGIYDALKRWKVSTRNLRDSHLVYSVNDDYFSEIDTEEKAYWLGFIYADGYVTGSKLGIAIANLDRMHLEKFKKCIGSDYKIKSYVSNSVYGSCKYCRILINSEKLVKDIMMRKITII</sequence>
<organism evidence="1 2">
    <name type="scientific">Clostridium disporicum</name>
    <dbReference type="NCBI Taxonomy" id="84024"/>
    <lineage>
        <taxon>Bacteria</taxon>
        <taxon>Bacillati</taxon>
        <taxon>Bacillota</taxon>
        <taxon>Clostridia</taxon>
        <taxon>Eubacteriales</taxon>
        <taxon>Clostridiaceae</taxon>
        <taxon>Clostridium</taxon>
    </lineage>
</organism>
<dbReference type="Gene3D" id="1.10.10.60">
    <property type="entry name" value="Homeodomain-like"/>
    <property type="match status" value="1"/>
</dbReference>
<dbReference type="SUPFAM" id="SSF55608">
    <property type="entry name" value="Homing endonucleases"/>
    <property type="match status" value="1"/>
</dbReference>
<dbReference type="EMBL" id="CYZV01000004">
    <property type="protein sequence ID" value="CUN69076.1"/>
    <property type="molecule type" value="Genomic_DNA"/>
</dbReference>
<dbReference type="RefSeq" id="WP_055275247.1">
    <property type="nucleotide sequence ID" value="NZ_CYYT01000021.1"/>
</dbReference>
<name>A0A174G3Y4_9CLOT</name>